<dbReference type="EMBL" id="MVBM01000001">
    <property type="protein sequence ID" value="OOK82065.1"/>
    <property type="molecule type" value="Genomic_DNA"/>
</dbReference>
<evidence type="ECO:0000313" key="2">
    <source>
        <dbReference type="Proteomes" id="UP000189229"/>
    </source>
</evidence>
<reference evidence="1 2" key="1">
    <citation type="submission" date="2017-02" db="EMBL/GenBank/DDBJ databases">
        <title>Complete genome sequences of Mycobacterium kansasii strains isolated from rhesus macaques.</title>
        <authorList>
            <person name="Panda A."/>
            <person name="Nagaraj S."/>
            <person name="Zhao X."/>
            <person name="Tettelin H."/>
            <person name="Detolla L.J."/>
        </authorList>
    </citation>
    <scope>NUCLEOTIDE SEQUENCE [LARGE SCALE GENOMIC DNA]</scope>
    <source>
        <strain evidence="1 2">11-3813</strain>
    </source>
</reference>
<protein>
    <submittedName>
        <fullName evidence="1">Uncharacterized protein</fullName>
    </submittedName>
</protein>
<comment type="caution">
    <text evidence="1">The sequence shown here is derived from an EMBL/GenBank/DDBJ whole genome shotgun (WGS) entry which is preliminary data.</text>
</comment>
<dbReference type="AlphaFoldDB" id="A0A1V3XS92"/>
<name>A0A1V3XS92_MYCKA</name>
<accession>A0A1V3XS92</accession>
<sequence>MVSSMTARAVCHAAAAVSDTDTTDTADTADTAALERLAQRRLITSAARVSGAPGCLRRALWATNSLRP</sequence>
<proteinExistence type="predicted"/>
<gene>
    <name evidence="1" type="ORF">BZL30_0689</name>
</gene>
<organism evidence="1 2">
    <name type="scientific">Mycobacterium kansasii</name>
    <dbReference type="NCBI Taxonomy" id="1768"/>
    <lineage>
        <taxon>Bacteria</taxon>
        <taxon>Bacillati</taxon>
        <taxon>Actinomycetota</taxon>
        <taxon>Actinomycetes</taxon>
        <taxon>Mycobacteriales</taxon>
        <taxon>Mycobacteriaceae</taxon>
        <taxon>Mycobacterium</taxon>
    </lineage>
</organism>
<evidence type="ECO:0000313" key="1">
    <source>
        <dbReference type="EMBL" id="OOK82065.1"/>
    </source>
</evidence>
<dbReference type="Proteomes" id="UP000189229">
    <property type="component" value="Unassembled WGS sequence"/>
</dbReference>